<organism evidence="1 2">
    <name type="scientific">Panagrolaimus sp. ES5</name>
    <dbReference type="NCBI Taxonomy" id="591445"/>
    <lineage>
        <taxon>Eukaryota</taxon>
        <taxon>Metazoa</taxon>
        <taxon>Ecdysozoa</taxon>
        <taxon>Nematoda</taxon>
        <taxon>Chromadorea</taxon>
        <taxon>Rhabditida</taxon>
        <taxon>Tylenchina</taxon>
        <taxon>Panagrolaimomorpha</taxon>
        <taxon>Panagrolaimoidea</taxon>
        <taxon>Panagrolaimidae</taxon>
        <taxon>Panagrolaimus</taxon>
    </lineage>
</organism>
<sequence>MTELNCSPSISTSKTDNLIISTSKESLETLTTFIGFQRYEESAISFLTDLTLNFMFKVCQKTQLFTDHVGPRNTSAEDVLKTLADFDMPVAELNKYTCKTPSLSPPIAKTHHKKPITEKEKQFREINDIPDFLPPIWPEKRCSKLIQTVEIREPLPKKCSSIIRPIKTTSTKYDLDIIDNCFEEYISSSLLKASQYSPLPQPPSASTIKNEAKLIKTLSNRGYSEPSLPSYKHMAPSTQKQPIKRNAESYSKDDVKKPKIEGSKYSSSPVSSTPKSTLTPLDQFISSLFDDDSLSPIKPSPSPSFKVKPRQQQSSPQSSSLATAFSNSPIEKCYQNKISSSGPKSKPRYYSHQRASTSIIKNSSFKPKSKPFYSRTPASASTIKSQATKTIKSSTSRGYSESPHPVTGGKTLKMTSIRKPPQQRSKNCKPQAPANGSPRCELSTDNGIKMVIRLPKKV</sequence>
<evidence type="ECO:0000313" key="1">
    <source>
        <dbReference type="Proteomes" id="UP000887579"/>
    </source>
</evidence>
<dbReference type="WBParaSite" id="ES5_v2.g15209.t1">
    <property type="protein sequence ID" value="ES5_v2.g15209.t1"/>
    <property type="gene ID" value="ES5_v2.g15209"/>
</dbReference>
<protein>
    <submittedName>
        <fullName evidence="2">Transcription initiation factor TFIID subunit 8</fullName>
    </submittedName>
</protein>
<proteinExistence type="predicted"/>
<accession>A0AC34FEH5</accession>
<reference evidence="2" key="1">
    <citation type="submission" date="2022-11" db="UniProtKB">
        <authorList>
            <consortium name="WormBaseParasite"/>
        </authorList>
    </citation>
    <scope>IDENTIFICATION</scope>
</reference>
<name>A0AC34FEH5_9BILA</name>
<evidence type="ECO:0000313" key="2">
    <source>
        <dbReference type="WBParaSite" id="ES5_v2.g15209.t1"/>
    </source>
</evidence>
<dbReference type="Proteomes" id="UP000887579">
    <property type="component" value="Unplaced"/>
</dbReference>